<protein>
    <submittedName>
        <fullName evidence="2">Uncharacterized protein</fullName>
    </submittedName>
</protein>
<proteinExistence type="predicted"/>
<gene>
    <name evidence="2" type="ORF">WJX73_009634</name>
</gene>
<comment type="caution">
    <text evidence="2">The sequence shown here is derived from an EMBL/GenBank/DDBJ whole genome shotgun (WGS) entry which is preliminary data.</text>
</comment>
<feature type="signal peptide" evidence="1">
    <location>
        <begin position="1"/>
        <end position="20"/>
    </location>
</feature>
<dbReference type="EMBL" id="JALJOQ010000135">
    <property type="protein sequence ID" value="KAK9794684.1"/>
    <property type="molecule type" value="Genomic_DNA"/>
</dbReference>
<organism evidence="2 3">
    <name type="scientific">Symbiochloris irregularis</name>
    <dbReference type="NCBI Taxonomy" id="706552"/>
    <lineage>
        <taxon>Eukaryota</taxon>
        <taxon>Viridiplantae</taxon>
        <taxon>Chlorophyta</taxon>
        <taxon>core chlorophytes</taxon>
        <taxon>Trebouxiophyceae</taxon>
        <taxon>Trebouxiales</taxon>
        <taxon>Trebouxiaceae</taxon>
        <taxon>Symbiochloris</taxon>
    </lineage>
</organism>
<name>A0AAW1NQC7_9CHLO</name>
<keyword evidence="1" id="KW-0732">Signal</keyword>
<feature type="chain" id="PRO_5043407765" evidence="1">
    <location>
        <begin position="21"/>
        <end position="306"/>
    </location>
</feature>
<evidence type="ECO:0000313" key="3">
    <source>
        <dbReference type="Proteomes" id="UP001465755"/>
    </source>
</evidence>
<keyword evidence="3" id="KW-1185">Reference proteome</keyword>
<evidence type="ECO:0000313" key="2">
    <source>
        <dbReference type="EMBL" id="KAK9794684.1"/>
    </source>
</evidence>
<accession>A0AAW1NQC7</accession>
<sequence>MLTGSILCGVLLALCAASEARVLLPAGSKTSPQLTKGLQAYLASSPQFTLFNKAINKVNATTHYGQAENYQAVLQDQTILLVNDSDMRSGFGALASQFGISNPATFIDRLITRANASYYPPGTNYQELGTDTPASPQFESALVLLGFLNSHVIHGAYDFYGNSSILSASKTSAVNLTTTSEDNFLHSLVLQAYSQRNSSGQQSVYITGQAGAGQPDTYNNQILKDQPETISLTHLSDGVLVDPSSGLQAVNGTYQEYVWQVGGIFVGDFDLLPADAGVICTAGGVNFQGGCSNPYGALQYLALTKF</sequence>
<evidence type="ECO:0000256" key="1">
    <source>
        <dbReference type="SAM" id="SignalP"/>
    </source>
</evidence>
<dbReference type="Proteomes" id="UP001465755">
    <property type="component" value="Unassembled WGS sequence"/>
</dbReference>
<dbReference type="AlphaFoldDB" id="A0AAW1NQC7"/>
<reference evidence="2 3" key="1">
    <citation type="journal article" date="2024" name="Nat. Commun.">
        <title>Phylogenomics reveals the evolutionary origins of lichenization in chlorophyte algae.</title>
        <authorList>
            <person name="Puginier C."/>
            <person name="Libourel C."/>
            <person name="Otte J."/>
            <person name="Skaloud P."/>
            <person name="Haon M."/>
            <person name="Grisel S."/>
            <person name="Petersen M."/>
            <person name="Berrin J.G."/>
            <person name="Delaux P.M."/>
            <person name="Dal Grande F."/>
            <person name="Keller J."/>
        </authorList>
    </citation>
    <scope>NUCLEOTIDE SEQUENCE [LARGE SCALE GENOMIC DNA]</scope>
    <source>
        <strain evidence="2 3">SAG 2036</strain>
    </source>
</reference>